<protein>
    <submittedName>
        <fullName evidence="2">Uncharacterized protein</fullName>
    </submittedName>
</protein>
<dbReference type="AlphaFoldDB" id="A0ABD5RYV1"/>
<dbReference type="Proteomes" id="UP001596328">
    <property type="component" value="Unassembled WGS sequence"/>
</dbReference>
<feature type="region of interest" description="Disordered" evidence="1">
    <location>
        <begin position="1"/>
        <end position="22"/>
    </location>
</feature>
<organism evidence="2 3">
    <name type="scientific">Halobium palmae</name>
    <dbReference type="NCBI Taxonomy" id="1776492"/>
    <lineage>
        <taxon>Archaea</taxon>
        <taxon>Methanobacteriati</taxon>
        <taxon>Methanobacteriota</taxon>
        <taxon>Stenosarchaea group</taxon>
        <taxon>Halobacteria</taxon>
        <taxon>Halobacteriales</taxon>
        <taxon>Haloferacaceae</taxon>
        <taxon>Halobium</taxon>
    </lineage>
</organism>
<dbReference type="EMBL" id="JBHSWU010000216">
    <property type="protein sequence ID" value="MFC6724568.1"/>
    <property type="molecule type" value="Genomic_DNA"/>
</dbReference>
<evidence type="ECO:0000256" key="1">
    <source>
        <dbReference type="SAM" id="MobiDB-lite"/>
    </source>
</evidence>
<reference evidence="2 3" key="1">
    <citation type="journal article" date="2019" name="Int. J. Syst. Evol. Microbiol.">
        <title>The Global Catalogue of Microorganisms (GCM) 10K type strain sequencing project: providing services to taxonomists for standard genome sequencing and annotation.</title>
        <authorList>
            <consortium name="The Broad Institute Genomics Platform"/>
            <consortium name="The Broad Institute Genome Sequencing Center for Infectious Disease"/>
            <person name="Wu L."/>
            <person name="Ma J."/>
        </authorList>
    </citation>
    <scope>NUCLEOTIDE SEQUENCE [LARGE SCALE GENOMIC DNA]</scope>
    <source>
        <strain evidence="2 3">NBRC 111368</strain>
    </source>
</reference>
<evidence type="ECO:0000313" key="3">
    <source>
        <dbReference type="Proteomes" id="UP001596328"/>
    </source>
</evidence>
<comment type="caution">
    <text evidence="2">The sequence shown here is derived from an EMBL/GenBank/DDBJ whole genome shotgun (WGS) entry which is preliminary data.</text>
</comment>
<name>A0ABD5RYV1_9EURY</name>
<sequence>MQRQTGGRSRGRSAERIDVTDVPAEQVQAYARGDRGEHPDLFLERRGARTFLVDGSER</sequence>
<keyword evidence="3" id="KW-1185">Reference proteome</keyword>
<gene>
    <name evidence="2" type="ORF">ACFQE1_09315</name>
</gene>
<accession>A0ABD5RYV1</accession>
<evidence type="ECO:0000313" key="2">
    <source>
        <dbReference type="EMBL" id="MFC6724568.1"/>
    </source>
</evidence>
<proteinExistence type="predicted"/>